<sequence>MTLGLKITNVSKTWNPGGPQPVPAVRNLTLDVELGEFVVLLGPSGCGKSSLLYIVAGLEDATEGSVTFDGLEVTEPSPERSLIFQEAALYPWLTVRDNITFGLKIAGQSPKKQEEAAERLLRLVGLVGAGDKRPHELSGGMRQRAALARALAMQPKVLLMDEPFAALDIQTRARMQGHLLNIWESSQASVLLVTHSIEEALALADRVVVFTARPGQIKAEIPISAPRPRDMRSPEMIDLAIECEALLAEEVEKSFKEQEQELA</sequence>
<dbReference type="InterPro" id="IPR003439">
    <property type="entry name" value="ABC_transporter-like_ATP-bd"/>
</dbReference>
<protein>
    <submittedName>
        <fullName evidence="6">ABC transporter ATP-binding protein</fullName>
    </submittedName>
</protein>
<dbReference type="InterPro" id="IPR003593">
    <property type="entry name" value="AAA+_ATPase"/>
</dbReference>
<evidence type="ECO:0000259" key="5">
    <source>
        <dbReference type="PROSITE" id="PS50893"/>
    </source>
</evidence>
<keyword evidence="9" id="KW-1185">Reference proteome</keyword>
<dbReference type="PROSITE" id="PS00211">
    <property type="entry name" value="ABC_TRANSPORTER_1"/>
    <property type="match status" value="1"/>
</dbReference>
<keyword evidence="2" id="KW-0813">Transport</keyword>
<evidence type="ECO:0000313" key="6">
    <source>
        <dbReference type="EMBL" id="MBM2415021.1"/>
    </source>
</evidence>
<evidence type="ECO:0000313" key="9">
    <source>
        <dbReference type="Proteomes" id="UP000809440"/>
    </source>
</evidence>
<dbReference type="Pfam" id="PF00005">
    <property type="entry name" value="ABC_tran"/>
    <property type="match status" value="1"/>
</dbReference>
<dbReference type="InterPro" id="IPR050166">
    <property type="entry name" value="ABC_transporter_ATP-bind"/>
</dbReference>
<feature type="domain" description="ABC transporter" evidence="5">
    <location>
        <begin position="5"/>
        <end position="237"/>
    </location>
</feature>
<evidence type="ECO:0000256" key="4">
    <source>
        <dbReference type="ARBA" id="ARBA00022840"/>
    </source>
</evidence>
<gene>
    <name evidence="6" type="ORF">JQX41_22175</name>
    <name evidence="7" type="ORF">JQX48_22195</name>
</gene>
<evidence type="ECO:0000256" key="3">
    <source>
        <dbReference type="ARBA" id="ARBA00022741"/>
    </source>
</evidence>
<dbReference type="GO" id="GO:0005524">
    <property type="term" value="F:ATP binding"/>
    <property type="evidence" value="ECO:0007669"/>
    <property type="project" value="UniProtKB-KW"/>
</dbReference>
<dbReference type="PANTHER" id="PTHR42788:SF13">
    <property type="entry name" value="ALIPHATIC SULFONATES IMPORT ATP-BINDING PROTEIN SSUB"/>
    <property type="match status" value="1"/>
</dbReference>
<accession>A0A9Q2P3Z2</accession>
<dbReference type="EMBL" id="JAFBXE010000024">
    <property type="protein sequence ID" value="MBM2415021.1"/>
    <property type="molecule type" value="Genomic_DNA"/>
</dbReference>
<evidence type="ECO:0000313" key="8">
    <source>
        <dbReference type="Proteomes" id="UP000755667"/>
    </source>
</evidence>
<comment type="caution">
    <text evidence="6">The sequence shown here is derived from an EMBL/GenBank/DDBJ whole genome shotgun (WGS) entry which is preliminary data.</text>
</comment>
<dbReference type="Proteomes" id="UP000755667">
    <property type="component" value="Unassembled WGS sequence"/>
</dbReference>
<evidence type="ECO:0000256" key="2">
    <source>
        <dbReference type="ARBA" id="ARBA00022448"/>
    </source>
</evidence>
<keyword evidence="4 6" id="KW-0067">ATP-binding</keyword>
<proteinExistence type="inferred from homology"/>
<comment type="similarity">
    <text evidence="1">Belongs to the ABC transporter superfamily.</text>
</comment>
<dbReference type="CDD" id="cd03293">
    <property type="entry name" value="ABC_NrtD_SsuB_transporters"/>
    <property type="match status" value="1"/>
</dbReference>
<dbReference type="PANTHER" id="PTHR42788">
    <property type="entry name" value="TAURINE IMPORT ATP-BINDING PROTEIN-RELATED"/>
    <property type="match status" value="1"/>
</dbReference>
<dbReference type="InterPro" id="IPR027417">
    <property type="entry name" value="P-loop_NTPase"/>
</dbReference>
<dbReference type="SUPFAM" id="SSF52540">
    <property type="entry name" value="P-loop containing nucleoside triphosphate hydrolases"/>
    <property type="match status" value="1"/>
</dbReference>
<evidence type="ECO:0000313" key="7">
    <source>
        <dbReference type="EMBL" id="MBM2419692.1"/>
    </source>
</evidence>
<reference evidence="6 9" key="1">
    <citation type="submission" date="2021-01" db="EMBL/GenBank/DDBJ databases">
        <title>Diatom-associated Roseobacters Show Island Model of Population Structure.</title>
        <authorList>
            <person name="Qu L."/>
            <person name="Feng X."/>
            <person name="Chen Y."/>
            <person name="Li L."/>
            <person name="Wang X."/>
            <person name="Hu Z."/>
            <person name="Wang H."/>
            <person name="Luo H."/>
        </authorList>
    </citation>
    <scope>NUCLEOTIDE SEQUENCE</scope>
    <source>
        <strain evidence="7 9">CC28-63</strain>
        <strain evidence="6">CC28-69</strain>
    </source>
</reference>
<dbReference type="AlphaFoldDB" id="A0A9Q2P3Z2"/>
<dbReference type="GO" id="GO:0016887">
    <property type="term" value="F:ATP hydrolysis activity"/>
    <property type="evidence" value="ECO:0007669"/>
    <property type="project" value="InterPro"/>
</dbReference>
<name>A0A9Q2P3Z2_9RHOB</name>
<dbReference type="PROSITE" id="PS50893">
    <property type="entry name" value="ABC_TRANSPORTER_2"/>
    <property type="match status" value="1"/>
</dbReference>
<organism evidence="6 8">
    <name type="scientific">Marivita cryptomonadis</name>
    <dbReference type="NCBI Taxonomy" id="505252"/>
    <lineage>
        <taxon>Bacteria</taxon>
        <taxon>Pseudomonadati</taxon>
        <taxon>Pseudomonadota</taxon>
        <taxon>Alphaproteobacteria</taxon>
        <taxon>Rhodobacterales</taxon>
        <taxon>Roseobacteraceae</taxon>
        <taxon>Marivita</taxon>
    </lineage>
</organism>
<dbReference type="Proteomes" id="UP000809440">
    <property type="component" value="Unassembled WGS sequence"/>
</dbReference>
<dbReference type="SMART" id="SM00382">
    <property type="entry name" value="AAA"/>
    <property type="match status" value="1"/>
</dbReference>
<dbReference type="RefSeq" id="WP_138487725.1">
    <property type="nucleotide sequence ID" value="NZ_JAFBWU010000024.1"/>
</dbReference>
<keyword evidence="3" id="KW-0547">Nucleotide-binding</keyword>
<dbReference type="EMBL" id="JAFBXF010000024">
    <property type="protein sequence ID" value="MBM2419692.1"/>
    <property type="molecule type" value="Genomic_DNA"/>
</dbReference>
<dbReference type="InterPro" id="IPR017871">
    <property type="entry name" value="ABC_transporter-like_CS"/>
</dbReference>
<evidence type="ECO:0000256" key="1">
    <source>
        <dbReference type="ARBA" id="ARBA00005417"/>
    </source>
</evidence>
<dbReference type="Gene3D" id="3.40.50.300">
    <property type="entry name" value="P-loop containing nucleotide triphosphate hydrolases"/>
    <property type="match status" value="1"/>
</dbReference>